<evidence type="ECO:0000313" key="8">
    <source>
        <dbReference type="Proteomes" id="UP000184386"/>
    </source>
</evidence>
<accession>A0A1M6Q018</accession>
<dbReference type="GO" id="GO:0006352">
    <property type="term" value="P:DNA-templated transcription initiation"/>
    <property type="evidence" value="ECO:0007669"/>
    <property type="project" value="InterPro"/>
</dbReference>
<dbReference type="GO" id="GO:0003677">
    <property type="term" value="F:DNA binding"/>
    <property type="evidence" value="ECO:0007669"/>
    <property type="project" value="InterPro"/>
</dbReference>
<sequence length="185" mass="22204">MKALYAAQLDEDDRTFILHLYKNYYNFARKNIYTMIHNNNDIEDLIDEVFIKLIEKINVLRTLNDGKITAYIFYTIKHVTLNYIKHQHIENKHMYISKNMDSDENLFYTDSDIVEKLVRQEELLALCDTLSHLPRNQKELLYFKYNLEMSNKEIAELLGISPDSVREYLTRARRSAKKLMEKERK</sequence>
<dbReference type="InterPro" id="IPR039425">
    <property type="entry name" value="RNA_pol_sigma-70-like"/>
</dbReference>
<evidence type="ECO:0000313" key="7">
    <source>
        <dbReference type="EMBL" id="SHK13539.1"/>
    </source>
</evidence>
<evidence type="ECO:0000259" key="5">
    <source>
        <dbReference type="Pfam" id="PF04542"/>
    </source>
</evidence>
<dbReference type="InterPro" id="IPR007627">
    <property type="entry name" value="RNA_pol_sigma70_r2"/>
</dbReference>
<evidence type="ECO:0000256" key="1">
    <source>
        <dbReference type="ARBA" id="ARBA00010641"/>
    </source>
</evidence>
<feature type="domain" description="RNA polymerase sigma-70 region 2" evidence="5">
    <location>
        <begin position="20"/>
        <end position="87"/>
    </location>
</feature>
<evidence type="ECO:0000259" key="6">
    <source>
        <dbReference type="Pfam" id="PF08281"/>
    </source>
</evidence>
<dbReference type="SUPFAM" id="SSF88946">
    <property type="entry name" value="Sigma2 domain of RNA polymerase sigma factors"/>
    <property type="match status" value="1"/>
</dbReference>
<evidence type="ECO:0000256" key="4">
    <source>
        <dbReference type="ARBA" id="ARBA00023163"/>
    </source>
</evidence>
<keyword evidence="4" id="KW-0804">Transcription</keyword>
<dbReference type="OrthoDB" id="2613570at2"/>
<dbReference type="InterPro" id="IPR013325">
    <property type="entry name" value="RNA_pol_sigma_r2"/>
</dbReference>
<dbReference type="RefSeq" id="WP_073274971.1">
    <property type="nucleotide sequence ID" value="NZ_FRAC01000009.1"/>
</dbReference>
<dbReference type="InterPro" id="IPR036388">
    <property type="entry name" value="WH-like_DNA-bd_sf"/>
</dbReference>
<dbReference type="SUPFAM" id="SSF88659">
    <property type="entry name" value="Sigma3 and sigma4 domains of RNA polymerase sigma factors"/>
    <property type="match status" value="1"/>
</dbReference>
<gene>
    <name evidence="7" type="ORF">SAMN02745136_01812</name>
</gene>
<dbReference type="GO" id="GO:0016987">
    <property type="term" value="F:sigma factor activity"/>
    <property type="evidence" value="ECO:0007669"/>
    <property type="project" value="UniProtKB-KW"/>
</dbReference>
<dbReference type="InterPro" id="IPR013324">
    <property type="entry name" value="RNA_pol_sigma_r3/r4-like"/>
</dbReference>
<feature type="domain" description="RNA polymerase sigma factor 70 region 4 type 2" evidence="6">
    <location>
        <begin position="128"/>
        <end position="174"/>
    </location>
</feature>
<proteinExistence type="inferred from homology"/>
<evidence type="ECO:0000256" key="2">
    <source>
        <dbReference type="ARBA" id="ARBA00023015"/>
    </source>
</evidence>
<name>A0A1M6Q018_9FIRM</name>
<keyword evidence="8" id="KW-1185">Reference proteome</keyword>
<dbReference type="STRING" id="1121322.SAMN02745136_01812"/>
<dbReference type="Gene3D" id="1.10.10.10">
    <property type="entry name" value="Winged helix-like DNA-binding domain superfamily/Winged helix DNA-binding domain"/>
    <property type="match status" value="1"/>
</dbReference>
<dbReference type="InterPro" id="IPR013249">
    <property type="entry name" value="RNA_pol_sigma70_r4_t2"/>
</dbReference>
<organism evidence="7 8">
    <name type="scientific">Anaerocolumna jejuensis DSM 15929</name>
    <dbReference type="NCBI Taxonomy" id="1121322"/>
    <lineage>
        <taxon>Bacteria</taxon>
        <taxon>Bacillati</taxon>
        <taxon>Bacillota</taxon>
        <taxon>Clostridia</taxon>
        <taxon>Lachnospirales</taxon>
        <taxon>Lachnospiraceae</taxon>
        <taxon>Anaerocolumna</taxon>
    </lineage>
</organism>
<keyword evidence="2" id="KW-0805">Transcription regulation</keyword>
<protein>
    <submittedName>
        <fullName evidence="7">RNA polymerase sigma-70 factor, ECF subfamily</fullName>
    </submittedName>
</protein>
<dbReference type="InterPro" id="IPR014284">
    <property type="entry name" value="RNA_pol_sigma-70_dom"/>
</dbReference>
<dbReference type="PANTHER" id="PTHR43133">
    <property type="entry name" value="RNA POLYMERASE ECF-TYPE SIGMA FACTO"/>
    <property type="match status" value="1"/>
</dbReference>
<dbReference type="NCBIfam" id="TIGR02937">
    <property type="entry name" value="sigma70-ECF"/>
    <property type="match status" value="1"/>
</dbReference>
<dbReference type="Pfam" id="PF04542">
    <property type="entry name" value="Sigma70_r2"/>
    <property type="match status" value="1"/>
</dbReference>
<dbReference type="EMBL" id="FRAC01000009">
    <property type="protein sequence ID" value="SHK13539.1"/>
    <property type="molecule type" value="Genomic_DNA"/>
</dbReference>
<evidence type="ECO:0000256" key="3">
    <source>
        <dbReference type="ARBA" id="ARBA00023082"/>
    </source>
</evidence>
<keyword evidence="3" id="KW-0731">Sigma factor</keyword>
<dbReference type="AlphaFoldDB" id="A0A1M6Q018"/>
<comment type="similarity">
    <text evidence="1">Belongs to the sigma-70 factor family. ECF subfamily.</text>
</comment>
<dbReference type="Proteomes" id="UP000184386">
    <property type="component" value="Unassembled WGS sequence"/>
</dbReference>
<dbReference type="PANTHER" id="PTHR43133:SF46">
    <property type="entry name" value="RNA POLYMERASE SIGMA-70 FACTOR ECF SUBFAMILY"/>
    <property type="match status" value="1"/>
</dbReference>
<reference evidence="7 8" key="1">
    <citation type="submission" date="2016-11" db="EMBL/GenBank/DDBJ databases">
        <authorList>
            <person name="Jaros S."/>
            <person name="Januszkiewicz K."/>
            <person name="Wedrychowicz H."/>
        </authorList>
    </citation>
    <scope>NUCLEOTIDE SEQUENCE [LARGE SCALE GENOMIC DNA]</scope>
    <source>
        <strain evidence="7 8">DSM 15929</strain>
    </source>
</reference>
<dbReference type="Pfam" id="PF08281">
    <property type="entry name" value="Sigma70_r4_2"/>
    <property type="match status" value="1"/>
</dbReference>
<dbReference type="Gene3D" id="1.10.1740.10">
    <property type="match status" value="1"/>
</dbReference>